<organism evidence="2">
    <name type="scientific">Tuwongella immobilis</name>
    <dbReference type="NCBI Taxonomy" id="692036"/>
    <lineage>
        <taxon>Bacteria</taxon>
        <taxon>Pseudomonadati</taxon>
        <taxon>Planctomycetota</taxon>
        <taxon>Planctomycetia</taxon>
        <taxon>Gemmatales</taxon>
        <taxon>Gemmataceae</taxon>
        <taxon>Tuwongella</taxon>
    </lineage>
</organism>
<feature type="chain" id="PRO_5036172781" evidence="1">
    <location>
        <begin position="21"/>
        <end position="434"/>
    </location>
</feature>
<dbReference type="AlphaFoldDB" id="A0A6C2YNQ9"/>
<evidence type="ECO:0000313" key="2">
    <source>
        <dbReference type="EMBL" id="VIP03260.1"/>
    </source>
</evidence>
<reference evidence="2" key="1">
    <citation type="submission" date="2019-04" db="EMBL/GenBank/DDBJ databases">
        <authorList>
            <consortium name="Science for Life Laboratories"/>
        </authorList>
    </citation>
    <scope>NUCLEOTIDE SEQUENCE</scope>
    <source>
        <strain evidence="2">MBLW1</strain>
    </source>
</reference>
<gene>
    <name evidence="2" type="ORF">GMBLW1_07000</name>
</gene>
<dbReference type="InParanoid" id="A0A6C2YNQ9"/>
<dbReference type="SUPFAM" id="SSF69279">
    <property type="entry name" value="Phage tail proteins"/>
    <property type="match status" value="1"/>
</dbReference>
<accession>A0A6C2YNQ9</accession>
<dbReference type="EMBL" id="LR593887">
    <property type="protein sequence ID" value="VTS03868.1"/>
    <property type="molecule type" value="Genomic_DNA"/>
</dbReference>
<proteinExistence type="predicted"/>
<keyword evidence="3" id="KW-1185">Reference proteome</keyword>
<sequence>MRGPILCLAGMLHASTGLFAAEPVESLPIPLTPWIEQLGDKDFRKREAAARFLEQQGNRGLKELTGARQHPDPEVRRRVETLALRIERQLLVAPTRLNLRFQQAKIADVVAAISQESGFVVRNGGDNRKLITINLDHVTYWEAIDRICEQAGLMFSDQGDGTIVLYPNDSDTPFVQYVGPLRIQAVNLNLNRIANLSGMPRRNRGSMNIQETLIFSFQINAEPKSPILSMGQPIVVEALDNRGQDMRLTAPNGQFFSNYPQQMYRNFSQSSALNLRRGDLPATHMHLLRAKVPMMLLGKQIPEIVIENITKQKNAKFTGRTAEVEVIEVSTPNPGAGNPVQCTLMIRQIGKNANQDGSWTSSVPQRLELTDAQGRKYQSQGISNYLDGNGASLKAVFQFSPSDGAIGAPAKLTLNEWIPEPFEAKLEFRNIPLP</sequence>
<protein>
    <submittedName>
        <fullName evidence="2">Uncharacterized protein</fullName>
    </submittedName>
</protein>
<dbReference type="Proteomes" id="UP000464378">
    <property type="component" value="Chromosome"/>
</dbReference>
<evidence type="ECO:0000256" key="1">
    <source>
        <dbReference type="SAM" id="SignalP"/>
    </source>
</evidence>
<name>A0A6C2YNQ9_9BACT</name>
<evidence type="ECO:0000313" key="3">
    <source>
        <dbReference type="Proteomes" id="UP000464378"/>
    </source>
</evidence>
<dbReference type="EMBL" id="LR586016">
    <property type="protein sequence ID" value="VIP03260.1"/>
    <property type="molecule type" value="Genomic_DNA"/>
</dbReference>
<dbReference type="KEGG" id="tim:GMBLW1_07000"/>
<keyword evidence="1" id="KW-0732">Signal</keyword>
<feature type="signal peptide" evidence="1">
    <location>
        <begin position="1"/>
        <end position="20"/>
    </location>
</feature>
<dbReference type="RefSeq" id="WP_162658344.1">
    <property type="nucleotide sequence ID" value="NZ_LR593887.1"/>
</dbReference>